<name>A0A1E5WBS3_9POAL</name>
<protein>
    <submittedName>
        <fullName evidence="2">Uncharacterized protein</fullName>
    </submittedName>
</protein>
<feature type="non-terminal residue" evidence="2">
    <location>
        <position position="1"/>
    </location>
</feature>
<reference evidence="2 3" key="1">
    <citation type="submission" date="2016-09" db="EMBL/GenBank/DDBJ databases">
        <title>The draft genome of Dichanthelium oligosanthes: A C3 panicoid grass species.</title>
        <authorList>
            <person name="Studer A.J."/>
            <person name="Schnable J.C."/>
            <person name="Brutnell T.P."/>
        </authorList>
    </citation>
    <scope>NUCLEOTIDE SEQUENCE [LARGE SCALE GENOMIC DNA]</scope>
    <source>
        <strain evidence="3">cv. Kellogg 1175</strain>
        <tissue evidence="2">Leaf</tissue>
    </source>
</reference>
<evidence type="ECO:0000256" key="1">
    <source>
        <dbReference type="SAM" id="MobiDB-lite"/>
    </source>
</evidence>
<proteinExistence type="predicted"/>
<dbReference type="AlphaFoldDB" id="A0A1E5WBS3"/>
<keyword evidence="3" id="KW-1185">Reference proteome</keyword>
<dbReference type="EMBL" id="LWDX02014507">
    <property type="protein sequence ID" value="OEL34710.1"/>
    <property type="molecule type" value="Genomic_DNA"/>
</dbReference>
<comment type="caution">
    <text evidence="2">The sequence shown here is derived from an EMBL/GenBank/DDBJ whole genome shotgun (WGS) entry which is preliminary data.</text>
</comment>
<organism evidence="2 3">
    <name type="scientific">Dichanthelium oligosanthes</name>
    <dbReference type="NCBI Taxonomy" id="888268"/>
    <lineage>
        <taxon>Eukaryota</taxon>
        <taxon>Viridiplantae</taxon>
        <taxon>Streptophyta</taxon>
        <taxon>Embryophyta</taxon>
        <taxon>Tracheophyta</taxon>
        <taxon>Spermatophyta</taxon>
        <taxon>Magnoliopsida</taxon>
        <taxon>Liliopsida</taxon>
        <taxon>Poales</taxon>
        <taxon>Poaceae</taxon>
        <taxon>PACMAD clade</taxon>
        <taxon>Panicoideae</taxon>
        <taxon>Panicodae</taxon>
        <taxon>Paniceae</taxon>
        <taxon>Dichantheliinae</taxon>
        <taxon>Dichanthelium</taxon>
    </lineage>
</organism>
<feature type="region of interest" description="Disordered" evidence="1">
    <location>
        <begin position="1"/>
        <end position="43"/>
    </location>
</feature>
<sequence>LVQFKHGAPDNAEESESDASDGQVRQEMKSASSDEGQPFAPNG</sequence>
<evidence type="ECO:0000313" key="2">
    <source>
        <dbReference type="EMBL" id="OEL34710.1"/>
    </source>
</evidence>
<accession>A0A1E5WBS3</accession>
<gene>
    <name evidence="2" type="ORF">BAE44_0004271</name>
</gene>
<evidence type="ECO:0000313" key="3">
    <source>
        <dbReference type="Proteomes" id="UP000095767"/>
    </source>
</evidence>
<dbReference type="Proteomes" id="UP000095767">
    <property type="component" value="Unassembled WGS sequence"/>
</dbReference>